<dbReference type="Gene3D" id="3.30.479.30">
    <property type="entry name" value="Band 7 domain"/>
    <property type="match status" value="1"/>
</dbReference>
<feature type="region of interest" description="Disordered" evidence="7">
    <location>
        <begin position="1"/>
        <end position="45"/>
    </location>
</feature>
<dbReference type="InterPro" id="IPR036013">
    <property type="entry name" value="Band_7/SPFH_dom_sf"/>
</dbReference>
<comment type="similarity">
    <text evidence="2 6">Belongs to the band 7/mec-2 family. HflK subfamily.</text>
</comment>
<dbReference type="OrthoDB" id="9779595at2"/>
<feature type="compositionally biased region" description="Basic and acidic residues" evidence="7">
    <location>
        <begin position="34"/>
        <end position="45"/>
    </location>
</feature>
<evidence type="ECO:0000256" key="1">
    <source>
        <dbReference type="ARBA" id="ARBA00004167"/>
    </source>
</evidence>
<comment type="function">
    <text evidence="6">HflC and HflK could encode or regulate a protease.</text>
</comment>
<dbReference type="GO" id="GO:0008233">
    <property type="term" value="F:peptidase activity"/>
    <property type="evidence" value="ECO:0007669"/>
    <property type="project" value="UniProtKB-KW"/>
</dbReference>
<feature type="compositionally biased region" description="Gly residues" evidence="7">
    <location>
        <begin position="8"/>
        <end position="18"/>
    </location>
</feature>
<sequence length="395" mass="42452">MPWTDKPGGSGSNGGDGPWGRPEGNNGGQQGGRRPGERQAPDLEELLRSGRERFRRRGGGQGGGAGGPGAGDFQMPPARIFYIGAIVIVLLWLASGFYSVSAGARGVVTTFGSYSSITGPGLNWHMPWPAQSVDVVEVAQNRSVSIGRGQQISMLTSDLNIVDVEMTVDYKVAGDGAIAPGELPNVAKFIYNIEDPEELVEATTESALRQVVGESQFSQVIAENRVFVNSQTQEILQGILNDYDSGIEIIRVNFGKADPPAEVLPAQRDVVDARSQREQLINEATKHANTVVPAARGEARQIILGAEAYGQRVVREAQGAASRFNDIYAEYILAPEVTRKRMYLETMEGVLGRMNKVVIDEEAGGAIPYLNLNEIVRDGQQNRRSPSGNSTTGGL</sequence>
<dbReference type="FunCoup" id="A0A371RG78">
    <property type="interactions" value="206"/>
</dbReference>
<dbReference type="GO" id="GO:0006508">
    <property type="term" value="P:proteolysis"/>
    <property type="evidence" value="ECO:0007669"/>
    <property type="project" value="UniProtKB-KW"/>
</dbReference>
<evidence type="ECO:0000256" key="2">
    <source>
        <dbReference type="ARBA" id="ARBA00006971"/>
    </source>
</evidence>
<evidence type="ECO:0000256" key="4">
    <source>
        <dbReference type="ARBA" id="ARBA00022989"/>
    </source>
</evidence>
<proteinExistence type="inferred from homology"/>
<feature type="domain" description="Band 7" evidence="8">
    <location>
        <begin position="95"/>
        <end position="271"/>
    </location>
</feature>
<dbReference type="AlphaFoldDB" id="A0A371RG78"/>
<protein>
    <recommendedName>
        <fullName evidence="6">Protein HflK</fullName>
    </recommendedName>
</protein>
<dbReference type="InParanoid" id="A0A371RG78"/>
<reference evidence="9 10" key="1">
    <citation type="submission" date="2018-08" db="EMBL/GenBank/DDBJ databases">
        <title>Parvularcula sp. SM1705, isolated from surface water of the South Sea China.</title>
        <authorList>
            <person name="Sun L."/>
        </authorList>
    </citation>
    <scope>NUCLEOTIDE SEQUENCE [LARGE SCALE GENOMIC DNA]</scope>
    <source>
        <strain evidence="9 10">SM1705</strain>
    </source>
</reference>
<evidence type="ECO:0000256" key="5">
    <source>
        <dbReference type="ARBA" id="ARBA00023136"/>
    </source>
</evidence>
<comment type="subunit">
    <text evidence="6">HflC and HflK may interact to form a multimeric complex.</text>
</comment>
<comment type="caution">
    <text evidence="9">The sequence shown here is derived from an EMBL/GenBank/DDBJ whole genome shotgun (WGS) entry which is preliminary data.</text>
</comment>
<keyword evidence="10" id="KW-1185">Reference proteome</keyword>
<dbReference type="InterPro" id="IPR001107">
    <property type="entry name" value="Band_7"/>
</dbReference>
<evidence type="ECO:0000256" key="6">
    <source>
        <dbReference type="RuleBase" id="RU364113"/>
    </source>
</evidence>
<dbReference type="Proteomes" id="UP000264589">
    <property type="component" value="Unassembled WGS sequence"/>
</dbReference>
<evidence type="ECO:0000256" key="3">
    <source>
        <dbReference type="ARBA" id="ARBA00022692"/>
    </source>
</evidence>
<gene>
    <name evidence="9" type="primary">hflK</name>
    <name evidence="9" type="ORF">DX908_03550</name>
</gene>
<dbReference type="GO" id="GO:0016020">
    <property type="term" value="C:membrane"/>
    <property type="evidence" value="ECO:0007669"/>
    <property type="project" value="UniProtKB-SubCell"/>
</dbReference>
<dbReference type="Pfam" id="PF01145">
    <property type="entry name" value="Band_7"/>
    <property type="match status" value="1"/>
</dbReference>
<feature type="transmembrane region" description="Helical" evidence="6">
    <location>
        <begin position="80"/>
        <end position="100"/>
    </location>
</feature>
<dbReference type="SMART" id="SM00244">
    <property type="entry name" value="PHB"/>
    <property type="match status" value="1"/>
</dbReference>
<dbReference type="EMBL" id="QUQO01000001">
    <property type="protein sequence ID" value="RFB04441.1"/>
    <property type="molecule type" value="Genomic_DNA"/>
</dbReference>
<dbReference type="PANTHER" id="PTHR43327">
    <property type="entry name" value="STOMATIN-LIKE PROTEIN 2, MITOCHONDRIAL"/>
    <property type="match status" value="1"/>
</dbReference>
<evidence type="ECO:0000256" key="7">
    <source>
        <dbReference type="SAM" id="MobiDB-lite"/>
    </source>
</evidence>
<organism evidence="9 10">
    <name type="scientific">Parvularcula marina</name>
    <dbReference type="NCBI Taxonomy" id="2292771"/>
    <lineage>
        <taxon>Bacteria</taxon>
        <taxon>Pseudomonadati</taxon>
        <taxon>Pseudomonadota</taxon>
        <taxon>Alphaproteobacteria</taxon>
        <taxon>Parvularculales</taxon>
        <taxon>Parvularculaceae</taxon>
        <taxon>Parvularcula</taxon>
    </lineage>
</organism>
<name>A0A371RG78_9PROT</name>
<keyword evidence="4 6" id="KW-1133">Transmembrane helix</keyword>
<accession>A0A371RG78</accession>
<dbReference type="PANTHER" id="PTHR43327:SF2">
    <property type="entry name" value="MODULATOR OF FTSH PROTEASE HFLK"/>
    <property type="match status" value="1"/>
</dbReference>
<keyword evidence="9" id="KW-0645">Protease</keyword>
<evidence type="ECO:0000313" key="10">
    <source>
        <dbReference type="Proteomes" id="UP000264589"/>
    </source>
</evidence>
<evidence type="ECO:0000259" key="8">
    <source>
        <dbReference type="SMART" id="SM00244"/>
    </source>
</evidence>
<keyword evidence="9" id="KW-0378">Hydrolase</keyword>
<comment type="subcellular location">
    <subcellularLocation>
        <location evidence="1">Membrane</location>
        <topology evidence="1">Single-pass membrane protein</topology>
    </subcellularLocation>
</comment>
<evidence type="ECO:0000313" key="9">
    <source>
        <dbReference type="EMBL" id="RFB04441.1"/>
    </source>
</evidence>
<keyword evidence="5 6" id="KW-0472">Membrane</keyword>
<dbReference type="CDD" id="cd03404">
    <property type="entry name" value="SPFH_HflK"/>
    <property type="match status" value="1"/>
</dbReference>
<dbReference type="NCBIfam" id="TIGR01933">
    <property type="entry name" value="hflK"/>
    <property type="match status" value="1"/>
</dbReference>
<dbReference type="InterPro" id="IPR050710">
    <property type="entry name" value="Band7/mec-2_domain"/>
</dbReference>
<dbReference type="SUPFAM" id="SSF117892">
    <property type="entry name" value="Band 7/SPFH domain"/>
    <property type="match status" value="1"/>
</dbReference>
<dbReference type="InterPro" id="IPR010201">
    <property type="entry name" value="HflK"/>
</dbReference>
<keyword evidence="3 6" id="KW-0812">Transmembrane</keyword>
<dbReference type="RefSeq" id="WP_116391074.1">
    <property type="nucleotide sequence ID" value="NZ_QUQO01000001.1"/>
</dbReference>